<comment type="caution">
    <text evidence="1">The sequence shown here is derived from an EMBL/GenBank/DDBJ whole genome shotgun (WGS) entry which is preliminary data.</text>
</comment>
<dbReference type="Gene3D" id="3.40.50.720">
    <property type="entry name" value="NAD(P)-binding Rossmann-like Domain"/>
    <property type="match status" value="1"/>
</dbReference>
<evidence type="ECO:0000313" key="2">
    <source>
        <dbReference type="Proteomes" id="UP000279275"/>
    </source>
</evidence>
<dbReference type="SUPFAM" id="SSF51905">
    <property type="entry name" value="FAD/NAD(P)-binding domain"/>
    <property type="match status" value="1"/>
</dbReference>
<dbReference type="PANTHER" id="PTHR39757">
    <property type="match status" value="1"/>
</dbReference>
<organism evidence="1 2">
    <name type="scientific">Nocardia stercoris</name>
    <dbReference type="NCBI Taxonomy" id="2483361"/>
    <lineage>
        <taxon>Bacteria</taxon>
        <taxon>Bacillati</taxon>
        <taxon>Actinomycetota</taxon>
        <taxon>Actinomycetes</taxon>
        <taxon>Mycobacteriales</taxon>
        <taxon>Nocardiaceae</taxon>
        <taxon>Nocardia</taxon>
    </lineage>
</organism>
<dbReference type="OrthoDB" id="537501at2"/>
<keyword evidence="2" id="KW-1185">Reference proteome</keyword>
<sequence length="359" mass="38051">MIADLLVCGLGPAGRALAHRAAVHGMRVIAVDPRPDRRWAATYATWTDDLPHWLPGHVVAATVGRPVVWGTRRAVLDRPYAVLDTGALQDALTIPAPGTIRGRAVRITAARRGRPAAVRLHDGRELTAARVVDARGLGRAPGRAEQTAYGLSLPADDEALFMDWRADNGAAPDTTPTFLYAIPLGGGRMLYEETCLAGRPALSANELRRRLLARLERRGITVPDNNIPVEQVRFPVQGARPGANRFGAAGAYIHPATGYSVGPVLAAADAVAGGAPAATPATRAVHALRLAGLRALLRLSPADVPVFFDAFFALPTQRQRAYLSGRADLPGTAATMAALFGTVPPRLRRTLMTAMGPIV</sequence>
<evidence type="ECO:0000313" key="1">
    <source>
        <dbReference type="EMBL" id="RMI30329.1"/>
    </source>
</evidence>
<dbReference type="Proteomes" id="UP000279275">
    <property type="component" value="Unassembled WGS sequence"/>
</dbReference>
<accession>A0A3M2KXT9</accession>
<protein>
    <submittedName>
        <fullName evidence="1">Lycopene cyclase</fullName>
    </submittedName>
</protein>
<reference evidence="1 2" key="1">
    <citation type="submission" date="2018-10" db="EMBL/GenBank/DDBJ databases">
        <title>Isolation from cow dung.</title>
        <authorList>
            <person name="Ling L."/>
        </authorList>
    </citation>
    <scope>NUCLEOTIDE SEQUENCE [LARGE SCALE GENOMIC DNA]</scope>
    <source>
        <strain evidence="1 2">NEAU-LL90</strain>
    </source>
</reference>
<proteinExistence type="predicted"/>
<dbReference type="RefSeq" id="WP_122189997.1">
    <property type="nucleotide sequence ID" value="NZ_RFFH01000010.1"/>
</dbReference>
<dbReference type="PANTHER" id="PTHR39757:SF5">
    <property type="entry name" value="OS02G0190600 PROTEIN"/>
    <property type="match status" value="1"/>
</dbReference>
<dbReference type="Pfam" id="PF05834">
    <property type="entry name" value="Lycopene_cycl"/>
    <property type="match status" value="1"/>
</dbReference>
<name>A0A3M2KXT9_9NOCA</name>
<dbReference type="EMBL" id="RFFH01000010">
    <property type="protein sequence ID" value="RMI30329.1"/>
    <property type="molecule type" value="Genomic_DNA"/>
</dbReference>
<gene>
    <name evidence="1" type="ORF">EBN03_22030</name>
</gene>
<dbReference type="InterPro" id="IPR036188">
    <property type="entry name" value="FAD/NAD-bd_sf"/>
</dbReference>
<dbReference type="AlphaFoldDB" id="A0A3M2KXT9"/>